<proteinExistence type="predicted"/>
<dbReference type="InterPro" id="IPR029058">
    <property type="entry name" value="AB_hydrolase_fold"/>
</dbReference>
<protein>
    <submittedName>
        <fullName evidence="1">Alpha/beta hydrolase-fold protein</fullName>
    </submittedName>
</protein>
<sequence>MRCMIYTPPGYDTSEESYPVLYLQHGGGENETAWFWHGHLNWILDNLIAQKLVSPMLVVCSTGYAIDGNGQNGSAVNQAFRLLFFSFGLDEEGKKAEWQKTQERMERCGVRVLKHSCYPGKHEWSVWRNSIFEFLQQCFL</sequence>
<organism evidence="1 2">
    <name type="scientific">Neglectibacter timonensis</name>
    <dbReference type="NCBI Taxonomy" id="1776382"/>
    <lineage>
        <taxon>Bacteria</taxon>
        <taxon>Bacillati</taxon>
        <taxon>Bacillota</taxon>
        <taxon>Clostridia</taxon>
        <taxon>Eubacteriales</taxon>
        <taxon>Oscillospiraceae</taxon>
        <taxon>Neglectibacter</taxon>
    </lineage>
</organism>
<dbReference type="RefSeq" id="WP_256294364.1">
    <property type="nucleotide sequence ID" value="NZ_CABKVV010000001.1"/>
</dbReference>
<evidence type="ECO:0000313" key="1">
    <source>
        <dbReference type="EMBL" id="MCQ4841800.1"/>
    </source>
</evidence>
<dbReference type="GO" id="GO:0016787">
    <property type="term" value="F:hydrolase activity"/>
    <property type="evidence" value="ECO:0007669"/>
    <property type="project" value="UniProtKB-KW"/>
</dbReference>
<dbReference type="GeneID" id="90530890"/>
<name>A0ABT1S5I0_9FIRM</name>
<dbReference type="Proteomes" id="UP001524473">
    <property type="component" value="Unassembled WGS sequence"/>
</dbReference>
<evidence type="ECO:0000313" key="2">
    <source>
        <dbReference type="Proteomes" id="UP001524473"/>
    </source>
</evidence>
<dbReference type="Gene3D" id="3.40.50.1820">
    <property type="entry name" value="alpha/beta hydrolase"/>
    <property type="match status" value="1"/>
</dbReference>
<dbReference type="PANTHER" id="PTHR48098">
    <property type="entry name" value="ENTEROCHELIN ESTERASE-RELATED"/>
    <property type="match status" value="1"/>
</dbReference>
<accession>A0ABT1S5I0</accession>
<comment type="caution">
    <text evidence="1">The sequence shown here is derived from an EMBL/GenBank/DDBJ whole genome shotgun (WGS) entry which is preliminary data.</text>
</comment>
<reference evidence="1 2" key="1">
    <citation type="submission" date="2022-06" db="EMBL/GenBank/DDBJ databases">
        <title>Isolation of gut microbiota from human fecal samples.</title>
        <authorList>
            <person name="Pamer E.G."/>
            <person name="Barat B."/>
            <person name="Waligurski E."/>
            <person name="Medina S."/>
            <person name="Paddock L."/>
            <person name="Mostad J."/>
        </authorList>
    </citation>
    <scope>NUCLEOTIDE SEQUENCE [LARGE SCALE GENOMIC DNA]</scope>
    <source>
        <strain evidence="1 2">DFI.9.73</strain>
    </source>
</reference>
<dbReference type="SUPFAM" id="SSF53474">
    <property type="entry name" value="alpha/beta-Hydrolases"/>
    <property type="match status" value="1"/>
</dbReference>
<dbReference type="InterPro" id="IPR000801">
    <property type="entry name" value="Esterase-like"/>
</dbReference>
<dbReference type="Pfam" id="PF00756">
    <property type="entry name" value="Esterase"/>
    <property type="match status" value="1"/>
</dbReference>
<keyword evidence="1" id="KW-0378">Hydrolase</keyword>
<gene>
    <name evidence="1" type="ORF">NE695_18000</name>
</gene>
<dbReference type="InterPro" id="IPR050583">
    <property type="entry name" value="Mycobacterial_A85_antigen"/>
</dbReference>
<dbReference type="EMBL" id="JANFZH010000079">
    <property type="protein sequence ID" value="MCQ4841800.1"/>
    <property type="molecule type" value="Genomic_DNA"/>
</dbReference>
<keyword evidence="2" id="KW-1185">Reference proteome</keyword>